<protein>
    <recommendedName>
        <fullName evidence="3">Discoidin domain-containing protein</fullName>
    </recommendedName>
</protein>
<proteinExistence type="predicted"/>
<dbReference type="Proteomes" id="UP000236162">
    <property type="component" value="Unassembled WGS sequence"/>
</dbReference>
<dbReference type="EMBL" id="BDOR01000012">
    <property type="protein sequence ID" value="GBF02554.1"/>
    <property type="molecule type" value="Genomic_DNA"/>
</dbReference>
<accession>A0ABQ0NBZ4</accession>
<evidence type="ECO:0000313" key="1">
    <source>
        <dbReference type="EMBL" id="GBF02554.1"/>
    </source>
</evidence>
<reference evidence="1 2" key="1">
    <citation type="submission" date="2017-04" db="EMBL/GenBank/DDBJ databases">
        <title>In vitro and in silico characterization of Lactobacillus paraplantarum D2-1, a starter culture for soymilk fermentation.</title>
        <authorList>
            <person name="Endo A."/>
            <person name="Sasaki F."/>
            <person name="Maeno S."/>
            <person name="Kanesaki Y."/>
            <person name="Kubota E."/>
            <person name="Torres G.A."/>
            <person name="Tomita S."/>
            <person name="Nakagawa J."/>
        </authorList>
    </citation>
    <scope>NUCLEOTIDE SEQUENCE [LARGE SCALE GENOMIC DNA]</scope>
    <source>
        <strain evidence="1 2">D2-1</strain>
    </source>
</reference>
<dbReference type="InterPro" id="IPR008979">
    <property type="entry name" value="Galactose-bd-like_sf"/>
</dbReference>
<gene>
    <name evidence="1" type="ORF">LPPLD21_02104</name>
</gene>
<comment type="caution">
    <text evidence="1">The sequence shown here is derived from an EMBL/GenBank/DDBJ whole genome shotgun (WGS) entry which is preliminary data.</text>
</comment>
<dbReference type="SUPFAM" id="SSF49785">
    <property type="entry name" value="Galactose-binding domain-like"/>
    <property type="match status" value="1"/>
</dbReference>
<dbReference type="RefSeq" id="WP_021729870.1">
    <property type="nucleotide sequence ID" value="NZ_AVAI01000001.1"/>
</dbReference>
<name>A0ABQ0NBZ4_9LACO</name>
<dbReference type="Gene3D" id="2.60.120.260">
    <property type="entry name" value="Galactose-binding domain-like"/>
    <property type="match status" value="1"/>
</dbReference>
<keyword evidence="2" id="KW-1185">Reference proteome</keyword>
<sequence length="276" mass="30957">MKITLQLLNQEGQVKTGLFSYDETVKPFKTTGDDLAVIGIKKMTWQAGDKIQVDIDQANQYLWVQLDETIAPTLIYLSQRQWIYTIAPDKRQLDIAFASQRHCIMVRKASTADVNAYRNLAFNPHDQVADTGAYPHASSNVAEETNPTFIAQNAIDGKLANISHGSYPYGSWGIHERADAALTIDFGRPVEINMVKLLVRSDHLERPHDGYWNQGTLEFSDGSQQVVVMDDSDTFQTVRFAPKVTSTLILKDLVPAEDSARFKALTQIEAYGYARN</sequence>
<evidence type="ECO:0000313" key="2">
    <source>
        <dbReference type="Proteomes" id="UP000236162"/>
    </source>
</evidence>
<evidence type="ECO:0008006" key="3">
    <source>
        <dbReference type="Google" id="ProtNLM"/>
    </source>
</evidence>
<organism evidence="1 2">
    <name type="scientific">Lactiplantibacillus paraplantarum</name>
    <dbReference type="NCBI Taxonomy" id="60520"/>
    <lineage>
        <taxon>Bacteria</taxon>
        <taxon>Bacillati</taxon>
        <taxon>Bacillota</taxon>
        <taxon>Bacilli</taxon>
        <taxon>Lactobacillales</taxon>
        <taxon>Lactobacillaceae</taxon>
        <taxon>Lactiplantibacillus</taxon>
    </lineage>
</organism>